<sequence length="143" mass="16541">MFVIVLVLSCYVLKYSLGRKVIYNDFQKEKVDFIKNEAKPKTEQEVIEEKIFLPEELSVEEVVKMVSKHMLLVDGDVTVASVTNIDGLRTDYPDLFQYAKNGDKLLFYQLGIIIYDPILDKIVDVMRRLPDGTYIPNSPFEEN</sequence>
<evidence type="ECO:0000313" key="2">
    <source>
        <dbReference type="Proteomes" id="UP000177067"/>
    </source>
</evidence>
<protein>
    <submittedName>
        <fullName evidence="1">Uncharacterized protein</fullName>
    </submittedName>
</protein>
<dbReference type="AlphaFoldDB" id="A0A1F6LJ52"/>
<accession>A0A1F6LJ52</accession>
<organism evidence="1 2">
    <name type="scientific">Candidatus Magasanikbacteria bacterium RIFCSPHIGHO2_01_FULL_33_34</name>
    <dbReference type="NCBI Taxonomy" id="1798671"/>
    <lineage>
        <taxon>Bacteria</taxon>
        <taxon>Candidatus Magasanikiibacteriota</taxon>
    </lineage>
</organism>
<dbReference type="Proteomes" id="UP000177067">
    <property type="component" value="Unassembled WGS sequence"/>
</dbReference>
<name>A0A1F6LJ52_9BACT</name>
<proteinExistence type="predicted"/>
<comment type="caution">
    <text evidence="1">The sequence shown here is derived from an EMBL/GenBank/DDBJ whole genome shotgun (WGS) entry which is preliminary data.</text>
</comment>
<reference evidence="1 2" key="1">
    <citation type="journal article" date="2016" name="Nat. Commun.">
        <title>Thousands of microbial genomes shed light on interconnected biogeochemical processes in an aquifer system.</title>
        <authorList>
            <person name="Anantharaman K."/>
            <person name="Brown C.T."/>
            <person name="Hug L.A."/>
            <person name="Sharon I."/>
            <person name="Castelle C.J."/>
            <person name="Probst A.J."/>
            <person name="Thomas B.C."/>
            <person name="Singh A."/>
            <person name="Wilkins M.J."/>
            <person name="Karaoz U."/>
            <person name="Brodie E.L."/>
            <person name="Williams K.H."/>
            <person name="Hubbard S.S."/>
            <person name="Banfield J.F."/>
        </authorList>
    </citation>
    <scope>NUCLEOTIDE SEQUENCE [LARGE SCALE GENOMIC DNA]</scope>
</reference>
<dbReference type="EMBL" id="MFPS01000007">
    <property type="protein sequence ID" value="OGH59437.1"/>
    <property type="molecule type" value="Genomic_DNA"/>
</dbReference>
<evidence type="ECO:0000313" key="1">
    <source>
        <dbReference type="EMBL" id="OGH59437.1"/>
    </source>
</evidence>
<gene>
    <name evidence="1" type="ORF">A2725_01255</name>
</gene>